<organism evidence="2 3">
    <name type="scientific">Pristionchus entomophagus</name>
    <dbReference type="NCBI Taxonomy" id="358040"/>
    <lineage>
        <taxon>Eukaryota</taxon>
        <taxon>Metazoa</taxon>
        <taxon>Ecdysozoa</taxon>
        <taxon>Nematoda</taxon>
        <taxon>Chromadorea</taxon>
        <taxon>Rhabditida</taxon>
        <taxon>Rhabditina</taxon>
        <taxon>Diplogasteromorpha</taxon>
        <taxon>Diplogasteroidea</taxon>
        <taxon>Neodiplogasteridae</taxon>
        <taxon>Pristionchus</taxon>
    </lineage>
</organism>
<feature type="region of interest" description="Disordered" evidence="1">
    <location>
        <begin position="135"/>
        <end position="157"/>
    </location>
</feature>
<name>A0AAV5U8Y6_9BILA</name>
<sequence length="334" mass="34615">MRQESSDLVEETEAHVVVGLLLGLFLLGCGGSGSSSSSCGGSGHGECAGVGEEGLDLLGLLEGDVGDGRDSEHVLETAGDGVGNGGSRGVLDGKRHGGDVTDSLEEARAELRGGEVEDLRGIDRSVVIDLEDNQAVRERSDPQHVEEGSLGSSDLVASGDEMNIVQDLDGSSRDLGGDLESLEERGLLGAHAGVLGRKHDIAGSDGSSLGGGTLEILEKLVANLGQVLLGEDESDVLDDVREELLKSRVLAHLGADGLADHGVLSHQNDELTTHGVTDLLHLLGSDIVHADDEALGELIEKLANLGEVVGLPRSLVFSNHLGGIEIARFGRFKD</sequence>
<feature type="region of interest" description="Disordered" evidence="1">
    <location>
        <begin position="75"/>
        <end position="100"/>
    </location>
</feature>
<feature type="compositionally biased region" description="Basic and acidic residues" evidence="1">
    <location>
        <begin position="91"/>
        <end position="100"/>
    </location>
</feature>
<feature type="non-terminal residue" evidence="2">
    <location>
        <position position="334"/>
    </location>
</feature>
<evidence type="ECO:0000313" key="3">
    <source>
        <dbReference type="Proteomes" id="UP001432027"/>
    </source>
</evidence>
<protein>
    <submittedName>
        <fullName evidence="2">Uncharacterized protein</fullName>
    </submittedName>
</protein>
<feature type="compositionally biased region" description="Basic and acidic residues" evidence="1">
    <location>
        <begin position="135"/>
        <end position="147"/>
    </location>
</feature>
<proteinExistence type="predicted"/>
<keyword evidence="3" id="KW-1185">Reference proteome</keyword>
<accession>A0AAV5U8Y6</accession>
<gene>
    <name evidence="2" type="ORF">PENTCL1PPCAC_25105</name>
</gene>
<comment type="caution">
    <text evidence="2">The sequence shown here is derived from an EMBL/GenBank/DDBJ whole genome shotgun (WGS) entry which is preliminary data.</text>
</comment>
<reference evidence="2" key="1">
    <citation type="submission" date="2023-10" db="EMBL/GenBank/DDBJ databases">
        <title>Genome assembly of Pristionchus species.</title>
        <authorList>
            <person name="Yoshida K."/>
            <person name="Sommer R.J."/>
        </authorList>
    </citation>
    <scope>NUCLEOTIDE SEQUENCE</scope>
    <source>
        <strain evidence="2">RS0144</strain>
    </source>
</reference>
<dbReference type="PROSITE" id="PS51257">
    <property type="entry name" value="PROKAR_LIPOPROTEIN"/>
    <property type="match status" value="1"/>
</dbReference>
<dbReference type="EMBL" id="BTSX01000006">
    <property type="protein sequence ID" value="GMT02931.1"/>
    <property type="molecule type" value="Genomic_DNA"/>
</dbReference>
<evidence type="ECO:0000256" key="1">
    <source>
        <dbReference type="SAM" id="MobiDB-lite"/>
    </source>
</evidence>
<evidence type="ECO:0000313" key="2">
    <source>
        <dbReference type="EMBL" id="GMT02931.1"/>
    </source>
</evidence>
<dbReference type="Proteomes" id="UP001432027">
    <property type="component" value="Unassembled WGS sequence"/>
</dbReference>
<dbReference type="AlphaFoldDB" id="A0AAV5U8Y6"/>